<evidence type="ECO:0000313" key="4">
    <source>
        <dbReference type="EMBL" id="KAL0984713.1"/>
    </source>
</evidence>
<feature type="chain" id="PRO_5044799403" description="Ig-like domain-containing protein" evidence="2">
    <location>
        <begin position="22"/>
        <end position="415"/>
    </location>
</feature>
<keyword evidence="1" id="KW-0472">Membrane</keyword>
<dbReference type="PANTHER" id="PTHR11422">
    <property type="entry name" value="T-CELL SURFACE GLYCOPROTEIN CD4"/>
    <property type="match status" value="1"/>
</dbReference>
<dbReference type="Pfam" id="PF13895">
    <property type="entry name" value="Ig_2"/>
    <property type="match status" value="1"/>
</dbReference>
<dbReference type="InterPro" id="IPR007110">
    <property type="entry name" value="Ig-like_dom"/>
</dbReference>
<evidence type="ECO:0000256" key="1">
    <source>
        <dbReference type="SAM" id="Phobius"/>
    </source>
</evidence>
<evidence type="ECO:0000313" key="5">
    <source>
        <dbReference type="Proteomes" id="UP001557470"/>
    </source>
</evidence>
<protein>
    <recommendedName>
        <fullName evidence="3">Ig-like domain-containing protein</fullName>
    </recommendedName>
</protein>
<feature type="transmembrane region" description="Helical" evidence="1">
    <location>
        <begin position="371"/>
        <end position="394"/>
    </location>
</feature>
<dbReference type="SMART" id="SM00409">
    <property type="entry name" value="IG"/>
    <property type="match status" value="4"/>
</dbReference>
<evidence type="ECO:0000256" key="2">
    <source>
        <dbReference type="SAM" id="SignalP"/>
    </source>
</evidence>
<name>A0ABD0XIV9_UMBPY</name>
<feature type="domain" description="Ig-like" evidence="3">
    <location>
        <begin position="293"/>
        <end position="356"/>
    </location>
</feature>
<keyword evidence="1" id="KW-0812">Transmembrane</keyword>
<dbReference type="InterPro" id="IPR036179">
    <property type="entry name" value="Ig-like_dom_sf"/>
</dbReference>
<feature type="domain" description="Ig-like" evidence="3">
    <location>
        <begin position="107"/>
        <end position="272"/>
    </location>
</feature>
<organism evidence="4 5">
    <name type="scientific">Umbra pygmaea</name>
    <name type="common">Eastern mudminnow</name>
    <dbReference type="NCBI Taxonomy" id="75934"/>
    <lineage>
        <taxon>Eukaryota</taxon>
        <taxon>Metazoa</taxon>
        <taxon>Chordata</taxon>
        <taxon>Craniata</taxon>
        <taxon>Vertebrata</taxon>
        <taxon>Euteleostomi</taxon>
        <taxon>Actinopterygii</taxon>
        <taxon>Neopterygii</taxon>
        <taxon>Teleostei</taxon>
        <taxon>Protacanthopterygii</taxon>
        <taxon>Esociformes</taxon>
        <taxon>Umbridae</taxon>
        <taxon>Umbra</taxon>
    </lineage>
</organism>
<dbReference type="AlphaFoldDB" id="A0ABD0XIV9"/>
<keyword evidence="2" id="KW-0732">Signal</keyword>
<comment type="caution">
    <text evidence="4">The sequence shown here is derived from an EMBL/GenBank/DDBJ whole genome shotgun (WGS) entry which is preliminary data.</text>
</comment>
<sequence length="415" mass="46656">MKSVTGFLSILLALSTSSAVAEPMVIYAQVGSTVTLPRKPWVTSTPYVKWYFGELLVMQINAFGRVIKDETTFKDRVFLSDKNSLTIKDIKLEEFKSFRCELESTSPKMTQQFTYSLYTVSVTKLGSPVLAGETIELKCESTNDGKLTVNPVTAEDHGEWTCVVTYQERQAHASTQITVIDFSPVPPQPLYTSNSSPLHLPSAKEGGSGTKDILVTLSLNPKLSWNNNQSKNLDVSAVEKSDLDLSLGINRVTEADRGTYTCILVFNSRTLQKEIHVEVLNLVASPGSEVFLGQQVNLTCSLGHPLTDDLKLKWIRPTFPSKEQKDSSIFPIPEAREGDSGRWRCELWRNNTKLVSKDLYLKIVPVPLDKWLLVTILAAAIVFILLLILTVILIRRHRNRLTPRRRKHKFCRCKE</sequence>
<dbReference type="PANTHER" id="PTHR11422:SF0">
    <property type="entry name" value="T-CELL SURFACE GLYCOPROTEIN CD4"/>
    <property type="match status" value="1"/>
</dbReference>
<reference evidence="4 5" key="1">
    <citation type="submission" date="2024-06" db="EMBL/GenBank/DDBJ databases">
        <authorList>
            <person name="Pan Q."/>
            <person name="Wen M."/>
            <person name="Jouanno E."/>
            <person name="Zahm M."/>
            <person name="Klopp C."/>
            <person name="Cabau C."/>
            <person name="Louis A."/>
            <person name="Berthelot C."/>
            <person name="Parey E."/>
            <person name="Roest Crollius H."/>
            <person name="Montfort J."/>
            <person name="Robinson-Rechavi M."/>
            <person name="Bouchez O."/>
            <person name="Lampietro C."/>
            <person name="Lopez Roques C."/>
            <person name="Donnadieu C."/>
            <person name="Postlethwait J."/>
            <person name="Bobe J."/>
            <person name="Verreycken H."/>
            <person name="Guiguen Y."/>
        </authorList>
    </citation>
    <scope>NUCLEOTIDE SEQUENCE [LARGE SCALE GENOMIC DNA]</scope>
    <source>
        <strain evidence="4">Up_M1</strain>
        <tissue evidence="4">Testis</tissue>
    </source>
</reference>
<evidence type="ECO:0000259" key="3">
    <source>
        <dbReference type="PROSITE" id="PS50835"/>
    </source>
</evidence>
<keyword evidence="1" id="KW-1133">Transmembrane helix</keyword>
<dbReference type="InterPro" id="IPR003599">
    <property type="entry name" value="Ig_sub"/>
</dbReference>
<dbReference type="PROSITE" id="PS50835">
    <property type="entry name" value="IG_LIKE"/>
    <property type="match status" value="2"/>
</dbReference>
<feature type="signal peptide" evidence="2">
    <location>
        <begin position="1"/>
        <end position="21"/>
    </location>
</feature>
<keyword evidence="5" id="KW-1185">Reference proteome</keyword>
<dbReference type="SUPFAM" id="SSF48726">
    <property type="entry name" value="Immunoglobulin"/>
    <property type="match status" value="4"/>
</dbReference>
<gene>
    <name evidence="4" type="ORF">UPYG_G00145750</name>
</gene>
<dbReference type="Gene3D" id="2.60.40.10">
    <property type="entry name" value="Immunoglobulins"/>
    <property type="match status" value="4"/>
</dbReference>
<dbReference type="EMBL" id="JAGEUA010000004">
    <property type="protein sequence ID" value="KAL0984713.1"/>
    <property type="molecule type" value="Genomic_DNA"/>
</dbReference>
<accession>A0ABD0XIV9</accession>
<dbReference type="InterPro" id="IPR013783">
    <property type="entry name" value="Ig-like_fold"/>
</dbReference>
<dbReference type="Proteomes" id="UP001557470">
    <property type="component" value="Unassembled WGS sequence"/>
</dbReference>
<proteinExistence type="predicted"/>